<comment type="similarity">
    <text evidence="1 5">Belongs to the aldehyde dehydrogenase family.</text>
</comment>
<keyword evidence="2 5" id="KW-0560">Oxidoreductase</keyword>
<gene>
    <name evidence="7" type="ORF">BASA50_010067</name>
</gene>
<dbReference type="InterPro" id="IPR016160">
    <property type="entry name" value="Ald_DH_CS_CYS"/>
</dbReference>
<dbReference type="PROSITE" id="PS00687">
    <property type="entry name" value="ALDEHYDE_DEHYDR_GLU"/>
    <property type="match status" value="1"/>
</dbReference>
<evidence type="ECO:0000256" key="3">
    <source>
        <dbReference type="ARBA" id="ARBA00023027"/>
    </source>
</evidence>
<evidence type="ECO:0000256" key="1">
    <source>
        <dbReference type="ARBA" id="ARBA00009986"/>
    </source>
</evidence>
<evidence type="ECO:0000256" key="5">
    <source>
        <dbReference type="RuleBase" id="RU003345"/>
    </source>
</evidence>
<evidence type="ECO:0000259" key="6">
    <source>
        <dbReference type="Pfam" id="PF00171"/>
    </source>
</evidence>
<dbReference type="InterPro" id="IPR016162">
    <property type="entry name" value="Ald_DH_N"/>
</dbReference>
<dbReference type="InterPro" id="IPR016161">
    <property type="entry name" value="Ald_DH/histidinol_DH"/>
</dbReference>
<dbReference type="InterPro" id="IPR029510">
    <property type="entry name" value="Ald_DH_CS_GLU"/>
</dbReference>
<comment type="caution">
    <text evidence="7">The sequence shown here is derived from an EMBL/GenBank/DDBJ whole genome shotgun (WGS) entry which is preliminary data.</text>
</comment>
<protein>
    <recommendedName>
        <fullName evidence="6">Aldehyde dehydrogenase domain-containing protein</fullName>
    </recommendedName>
</protein>
<name>A0ABQ8F2G2_9FUNG</name>
<dbReference type="CDD" id="cd07093">
    <property type="entry name" value="ALDH_F8_HMSADH"/>
    <property type="match status" value="1"/>
</dbReference>
<dbReference type="PANTHER" id="PTHR43720">
    <property type="entry name" value="2-AMINOMUCONIC SEMIALDEHYDE DEHYDROGENASE"/>
    <property type="match status" value="1"/>
</dbReference>
<dbReference type="Proteomes" id="UP001648503">
    <property type="component" value="Unassembled WGS sequence"/>
</dbReference>
<dbReference type="EMBL" id="JAFCIX010000464">
    <property type="protein sequence ID" value="KAH6589413.1"/>
    <property type="molecule type" value="Genomic_DNA"/>
</dbReference>
<feature type="domain" description="Aldehyde dehydrogenase" evidence="6">
    <location>
        <begin position="31"/>
        <end position="491"/>
    </location>
</feature>
<sequence>METTNDRLSEAALIAPIRLSNYISGQFKEPSTQHYIESPNPATGLTHALVPDSAAVDVDDAVAAAKAAFPEWSATPRSKRSALLMRIADLLEQRLDAFAIQESRDQGKPISLATSIDIPRAIHNFRFFATSILHQQESTSVLDGVALSYVHRSAVGVAGLISPWNLPLYLLTWKIAPCIAAGCTCVCKPSEITSVTAWMLCSILQEAGLPAGVVNMVFGTGPAVGAPLVAHKDVPLISFTGGTSTGEIIYKAASALNKKLSLELGGKNANIVFSDADFEDAVSTSIRSSFANQGEICLCGSRIFVHEDIFDRFVAELAKRTDALIVGDPALPTTQVGALVSKEHMEKVMSYVSIAKQEGGKIIAGGNRELSNGLAAGCFFRPTVITGVHPCDARVQQEEIFGPIVTVSPFKTDEEAISYANSTKYGLSASVWTQNVKRAHTIGQKLHVGTVWINCWMVRDLNMPFGGMKMSGLGREGRHHSMDFFCEETTVCVKL</sequence>
<dbReference type="Pfam" id="PF00171">
    <property type="entry name" value="Aldedh"/>
    <property type="match status" value="1"/>
</dbReference>
<organism evidence="7 8">
    <name type="scientific">Batrachochytrium salamandrivorans</name>
    <dbReference type="NCBI Taxonomy" id="1357716"/>
    <lineage>
        <taxon>Eukaryota</taxon>
        <taxon>Fungi</taxon>
        <taxon>Fungi incertae sedis</taxon>
        <taxon>Chytridiomycota</taxon>
        <taxon>Chytridiomycota incertae sedis</taxon>
        <taxon>Chytridiomycetes</taxon>
        <taxon>Rhizophydiales</taxon>
        <taxon>Rhizophydiales incertae sedis</taxon>
        <taxon>Batrachochytrium</taxon>
    </lineage>
</organism>
<evidence type="ECO:0000313" key="8">
    <source>
        <dbReference type="Proteomes" id="UP001648503"/>
    </source>
</evidence>
<reference evidence="7 8" key="1">
    <citation type="submission" date="2021-02" db="EMBL/GenBank/DDBJ databases">
        <title>Variation within the Batrachochytrium salamandrivorans European outbreak.</title>
        <authorList>
            <person name="Kelly M."/>
            <person name="Pasmans F."/>
            <person name="Shea T.P."/>
            <person name="Munoz J.F."/>
            <person name="Carranza S."/>
            <person name="Cuomo C.A."/>
            <person name="Martel A."/>
        </authorList>
    </citation>
    <scope>NUCLEOTIDE SEQUENCE [LARGE SCALE GENOMIC DNA]</scope>
    <source>
        <strain evidence="7 8">AMFP18/2</strain>
    </source>
</reference>
<keyword evidence="8" id="KW-1185">Reference proteome</keyword>
<accession>A0ABQ8F2G2</accession>
<dbReference type="PROSITE" id="PS00070">
    <property type="entry name" value="ALDEHYDE_DEHYDR_CYS"/>
    <property type="match status" value="1"/>
</dbReference>
<dbReference type="InterPro" id="IPR015590">
    <property type="entry name" value="Aldehyde_DH_dom"/>
</dbReference>
<evidence type="ECO:0000256" key="4">
    <source>
        <dbReference type="PROSITE-ProRule" id="PRU10007"/>
    </source>
</evidence>
<evidence type="ECO:0000313" key="7">
    <source>
        <dbReference type="EMBL" id="KAH6589413.1"/>
    </source>
</evidence>
<evidence type="ECO:0000256" key="2">
    <source>
        <dbReference type="ARBA" id="ARBA00023002"/>
    </source>
</evidence>
<dbReference type="PANTHER" id="PTHR43720:SF2">
    <property type="entry name" value="2-AMINOMUCONIC SEMIALDEHYDE DEHYDROGENASE"/>
    <property type="match status" value="1"/>
</dbReference>
<dbReference type="SUPFAM" id="SSF53720">
    <property type="entry name" value="ALDH-like"/>
    <property type="match status" value="1"/>
</dbReference>
<dbReference type="InterPro" id="IPR016163">
    <property type="entry name" value="Ald_DH_C"/>
</dbReference>
<dbReference type="Gene3D" id="3.40.605.10">
    <property type="entry name" value="Aldehyde Dehydrogenase, Chain A, domain 1"/>
    <property type="match status" value="1"/>
</dbReference>
<dbReference type="Gene3D" id="3.40.309.10">
    <property type="entry name" value="Aldehyde Dehydrogenase, Chain A, domain 2"/>
    <property type="match status" value="1"/>
</dbReference>
<proteinExistence type="inferred from homology"/>
<feature type="active site" evidence="4">
    <location>
        <position position="263"/>
    </location>
</feature>
<keyword evidence="3" id="KW-0520">NAD</keyword>